<comment type="caution">
    <text evidence="3">The sequence shown here is derived from an EMBL/GenBank/DDBJ whole genome shotgun (WGS) entry which is preliminary data.</text>
</comment>
<name>A0AAN6MHF6_9PEZI</name>
<dbReference type="Proteomes" id="UP001303889">
    <property type="component" value="Unassembled WGS sequence"/>
</dbReference>
<sequence>MRSEITQVKDTLVNIIGKKLADMQPLYLNTAGLTLPICVFLPVFANFTRLTAIPTHRLIEVKGSSAITLTDWLESNRELACRLMNLENAFDAHSAVSRRCSVAVTPQDPRYNDSDQLSFESPEKKDKESPSSTTRTEPTSGFDFESSAVPSNAWSVFSGLGLSDESNISVIALPIYADEIGNSHQYHFGNRQPAVPPLPELVIFNHGLLLGSFLRDFVPIKLQLSQFSSFADI</sequence>
<keyword evidence="2" id="KW-1133">Transmembrane helix</keyword>
<proteinExistence type="predicted"/>
<protein>
    <submittedName>
        <fullName evidence="3">Uncharacterized protein</fullName>
    </submittedName>
</protein>
<dbReference type="AlphaFoldDB" id="A0AAN6MHF6"/>
<evidence type="ECO:0000313" key="4">
    <source>
        <dbReference type="Proteomes" id="UP001303889"/>
    </source>
</evidence>
<dbReference type="EMBL" id="MU855641">
    <property type="protein sequence ID" value="KAK3900750.1"/>
    <property type="molecule type" value="Genomic_DNA"/>
</dbReference>
<feature type="transmembrane region" description="Helical" evidence="2">
    <location>
        <begin position="26"/>
        <end position="45"/>
    </location>
</feature>
<gene>
    <name evidence="3" type="ORF">C8A05DRAFT_35600</name>
</gene>
<evidence type="ECO:0000256" key="1">
    <source>
        <dbReference type="SAM" id="MobiDB-lite"/>
    </source>
</evidence>
<organism evidence="3 4">
    <name type="scientific">Staphylotrichum tortipilum</name>
    <dbReference type="NCBI Taxonomy" id="2831512"/>
    <lineage>
        <taxon>Eukaryota</taxon>
        <taxon>Fungi</taxon>
        <taxon>Dikarya</taxon>
        <taxon>Ascomycota</taxon>
        <taxon>Pezizomycotina</taxon>
        <taxon>Sordariomycetes</taxon>
        <taxon>Sordariomycetidae</taxon>
        <taxon>Sordariales</taxon>
        <taxon>Chaetomiaceae</taxon>
        <taxon>Staphylotrichum</taxon>
    </lineage>
</organism>
<reference evidence="3" key="2">
    <citation type="submission" date="2023-05" db="EMBL/GenBank/DDBJ databases">
        <authorList>
            <consortium name="Lawrence Berkeley National Laboratory"/>
            <person name="Steindorff A."/>
            <person name="Hensen N."/>
            <person name="Bonometti L."/>
            <person name="Westerberg I."/>
            <person name="Brannstrom I.O."/>
            <person name="Guillou S."/>
            <person name="Cros-Aarteil S."/>
            <person name="Calhoun S."/>
            <person name="Haridas S."/>
            <person name="Kuo A."/>
            <person name="Mondo S."/>
            <person name="Pangilinan J."/>
            <person name="Riley R."/>
            <person name="Labutti K."/>
            <person name="Andreopoulos B."/>
            <person name="Lipzen A."/>
            <person name="Chen C."/>
            <person name="Yanf M."/>
            <person name="Daum C."/>
            <person name="Ng V."/>
            <person name="Clum A."/>
            <person name="Ohm R."/>
            <person name="Martin F."/>
            <person name="Silar P."/>
            <person name="Natvig D."/>
            <person name="Lalanne C."/>
            <person name="Gautier V."/>
            <person name="Ament-Velasquez S.L."/>
            <person name="Kruys A."/>
            <person name="Hutchinson M.I."/>
            <person name="Powell A.J."/>
            <person name="Barry K."/>
            <person name="Miller A.N."/>
            <person name="Grigoriev I.V."/>
            <person name="Debuchy R."/>
            <person name="Gladieux P."/>
            <person name="Thoren M.H."/>
            <person name="Johannesson H."/>
        </authorList>
    </citation>
    <scope>NUCLEOTIDE SEQUENCE</scope>
    <source>
        <strain evidence="3">CBS 103.79</strain>
    </source>
</reference>
<keyword evidence="4" id="KW-1185">Reference proteome</keyword>
<evidence type="ECO:0000256" key="2">
    <source>
        <dbReference type="SAM" id="Phobius"/>
    </source>
</evidence>
<keyword evidence="2" id="KW-0812">Transmembrane</keyword>
<evidence type="ECO:0000313" key="3">
    <source>
        <dbReference type="EMBL" id="KAK3900750.1"/>
    </source>
</evidence>
<reference evidence="3" key="1">
    <citation type="journal article" date="2023" name="Mol. Phylogenet. Evol.">
        <title>Genome-scale phylogeny and comparative genomics of the fungal order Sordariales.</title>
        <authorList>
            <person name="Hensen N."/>
            <person name="Bonometti L."/>
            <person name="Westerberg I."/>
            <person name="Brannstrom I.O."/>
            <person name="Guillou S."/>
            <person name="Cros-Aarteil S."/>
            <person name="Calhoun S."/>
            <person name="Haridas S."/>
            <person name="Kuo A."/>
            <person name="Mondo S."/>
            <person name="Pangilinan J."/>
            <person name="Riley R."/>
            <person name="LaButti K."/>
            <person name="Andreopoulos B."/>
            <person name="Lipzen A."/>
            <person name="Chen C."/>
            <person name="Yan M."/>
            <person name="Daum C."/>
            <person name="Ng V."/>
            <person name="Clum A."/>
            <person name="Steindorff A."/>
            <person name="Ohm R.A."/>
            <person name="Martin F."/>
            <person name="Silar P."/>
            <person name="Natvig D.O."/>
            <person name="Lalanne C."/>
            <person name="Gautier V."/>
            <person name="Ament-Velasquez S.L."/>
            <person name="Kruys A."/>
            <person name="Hutchinson M.I."/>
            <person name="Powell A.J."/>
            <person name="Barry K."/>
            <person name="Miller A.N."/>
            <person name="Grigoriev I.V."/>
            <person name="Debuchy R."/>
            <person name="Gladieux P."/>
            <person name="Hiltunen Thoren M."/>
            <person name="Johannesson H."/>
        </authorList>
    </citation>
    <scope>NUCLEOTIDE SEQUENCE</scope>
    <source>
        <strain evidence="3">CBS 103.79</strain>
    </source>
</reference>
<feature type="region of interest" description="Disordered" evidence="1">
    <location>
        <begin position="105"/>
        <end position="146"/>
    </location>
</feature>
<accession>A0AAN6MHF6</accession>
<keyword evidence="2" id="KW-0472">Membrane</keyword>
<feature type="compositionally biased region" description="Low complexity" evidence="1">
    <location>
        <begin position="130"/>
        <end position="140"/>
    </location>
</feature>